<accession>A0A897N266</accession>
<feature type="transmembrane region" description="Helical" evidence="1">
    <location>
        <begin position="217"/>
        <end position="240"/>
    </location>
</feature>
<evidence type="ECO:0000313" key="4">
    <source>
        <dbReference type="Proteomes" id="UP000663525"/>
    </source>
</evidence>
<evidence type="ECO:0000256" key="1">
    <source>
        <dbReference type="SAM" id="Phobius"/>
    </source>
</evidence>
<dbReference type="EMBL" id="CP064787">
    <property type="protein sequence ID" value="QSG06308.1"/>
    <property type="molecule type" value="Genomic_DNA"/>
</dbReference>
<feature type="transmembrane region" description="Helical" evidence="1">
    <location>
        <begin position="20"/>
        <end position="44"/>
    </location>
</feature>
<evidence type="ECO:0000259" key="2">
    <source>
        <dbReference type="Pfam" id="PF25933"/>
    </source>
</evidence>
<proteinExistence type="predicted"/>
<dbReference type="RefSeq" id="WP_229112766.1">
    <property type="nucleotide sequence ID" value="NZ_CP064787.1"/>
</dbReference>
<name>A0A897N266_9EURY</name>
<evidence type="ECO:0000313" key="3">
    <source>
        <dbReference type="EMBL" id="QSG06308.1"/>
    </source>
</evidence>
<feature type="domain" description="DUF7978" evidence="2">
    <location>
        <begin position="142"/>
        <end position="241"/>
    </location>
</feature>
<protein>
    <submittedName>
        <fullName evidence="3">Putative membrane protein</fullName>
    </submittedName>
</protein>
<sequence>MDDSSEDEPLFDPRITSYNWMAGVVGGVLTFIVGYLAMVVVALVPDGLPEGAEVQGVLAEIGRAFYAAHNVALEARTLTDDVSIIDGEYLSEVNGTIDFSNMRENETVIIDTESPQVLSIPGEVNPDLIFQIDLDQAQQPIQHAQDKPELLYYLLPIVALVAAGAVLAALTLGETASIHEAVLPAIGLSAGYTAAAMVGTVLVGLELADGAILVAPSLVQTVVFALAYSLLCGLVGGYLIGFWRVRSASPRAPTDQ</sequence>
<keyword evidence="1" id="KW-1133">Transmembrane helix</keyword>
<keyword evidence="1" id="KW-0812">Transmembrane</keyword>
<feature type="transmembrane region" description="Helical" evidence="1">
    <location>
        <begin position="182"/>
        <end position="205"/>
    </location>
</feature>
<dbReference type="AlphaFoldDB" id="A0A897N266"/>
<dbReference type="GeneID" id="68855555"/>
<dbReference type="InterPro" id="IPR058284">
    <property type="entry name" value="DUF7978"/>
</dbReference>
<dbReference type="Pfam" id="PF25933">
    <property type="entry name" value="DUF7978"/>
    <property type="match status" value="1"/>
</dbReference>
<dbReference type="Proteomes" id="UP000663525">
    <property type="component" value="Chromosome"/>
</dbReference>
<keyword evidence="1" id="KW-0472">Membrane</keyword>
<organism evidence="3 4">
    <name type="scientific">Halapricum desulfuricans</name>
    <dbReference type="NCBI Taxonomy" id="2841257"/>
    <lineage>
        <taxon>Archaea</taxon>
        <taxon>Methanobacteriati</taxon>
        <taxon>Methanobacteriota</taxon>
        <taxon>Stenosarchaea group</taxon>
        <taxon>Halobacteria</taxon>
        <taxon>Halobacteriales</taxon>
        <taxon>Haloarculaceae</taxon>
        <taxon>Halapricum</taxon>
    </lineage>
</organism>
<gene>
    <name evidence="3" type="ORF">HSR121_1974</name>
</gene>
<feature type="transmembrane region" description="Helical" evidence="1">
    <location>
        <begin position="150"/>
        <end position="170"/>
    </location>
</feature>
<reference evidence="3" key="1">
    <citation type="submission" date="2020-11" db="EMBL/GenBank/DDBJ databases">
        <title>Carbohydrate-dependent, anaerobic sulfur respiration: A novel catabolism in halophilic archaea.</title>
        <authorList>
            <person name="Sorokin D.Y."/>
            <person name="Messina E."/>
            <person name="Smedile F."/>
            <person name="La Cono V."/>
            <person name="Hallsworth J.E."/>
            <person name="Yakimov M.M."/>
        </authorList>
    </citation>
    <scope>NUCLEOTIDE SEQUENCE</scope>
    <source>
        <strain evidence="3">HSR12-1</strain>
    </source>
</reference>